<sequence>MQPVQVPRTQFDQIGMDILGPLPTSTAGNCWVIVTTDYLTRYAKTGYPKEHRSRSGEIFYRKYCAMPWCRAILLCHGEGWLLCYATENKKAWTVHINAIVIKRSQTLFCIPVKII</sequence>
<dbReference type="GO" id="GO:0003676">
    <property type="term" value="F:nucleic acid binding"/>
    <property type="evidence" value="ECO:0007669"/>
    <property type="project" value="InterPro"/>
</dbReference>
<reference evidence="1" key="1">
    <citation type="submission" date="2020-03" db="EMBL/GenBank/DDBJ databases">
        <title>A transcriptome and proteome of the tick Rhipicephalus microplus shaped by the genetic composition of its hosts and developmental stage.</title>
        <authorList>
            <person name="Garcia G.R."/>
            <person name="Ribeiro J.M.C."/>
            <person name="Maruyama S.R."/>
            <person name="Gardinasse L.G."/>
            <person name="Nelson K."/>
            <person name="Ferreira B.R."/>
            <person name="Andrade T.G."/>
            <person name="Santos I.K.F.M."/>
        </authorList>
    </citation>
    <scope>NUCLEOTIDE SEQUENCE</scope>
    <source>
        <strain evidence="1">NSGR</strain>
        <tissue evidence="1">Salivary glands</tissue>
    </source>
</reference>
<dbReference type="Gene3D" id="3.30.420.10">
    <property type="entry name" value="Ribonuclease H-like superfamily/Ribonuclease H"/>
    <property type="match status" value="1"/>
</dbReference>
<proteinExistence type="predicted"/>
<evidence type="ECO:0000313" key="1">
    <source>
        <dbReference type="EMBL" id="NIE49832.1"/>
    </source>
</evidence>
<organism evidence="1">
    <name type="scientific">Rhipicephalus microplus</name>
    <name type="common">Cattle tick</name>
    <name type="synonym">Boophilus microplus</name>
    <dbReference type="NCBI Taxonomy" id="6941"/>
    <lineage>
        <taxon>Eukaryota</taxon>
        <taxon>Metazoa</taxon>
        <taxon>Ecdysozoa</taxon>
        <taxon>Arthropoda</taxon>
        <taxon>Chelicerata</taxon>
        <taxon>Arachnida</taxon>
        <taxon>Acari</taxon>
        <taxon>Parasitiformes</taxon>
        <taxon>Ixodida</taxon>
        <taxon>Ixodoidea</taxon>
        <taxon>Ixodidae</taxon>
        <taxon>Rhipicephalinae</taxon>
        <taxon>Rhipicephalus</taxon>
        <taxon>Boophilus</taxon>
    </lineage>
</organism>
<dbReference type="AlphaFoldDB" id="A0A6G5AFR5"/>
<dbReference type="EMBL" id="GIKN01007559">
    <property type="protein sequence ID" value="NIE49832.1"/>
    <property type="molecule type" value="Transcribed_RNA"/>
</dbReference>
<accession>A0A6G5AFR5</accession>
<dbReference type="InterPro" id="IPR036397">
    <property type="entry name" value="RNaseH_sf"/>
</dbReference>
<protein>
    <submittedName>
        <fullName evidence="1">Putative tick transposon</fullName>
    </submittedName>
</protein>
<name>A0A6G5AFR5_RHIMP</name>